<keyword evidence="5" id="KW-0175">Coiled coil</keyword>
<dbReference type="InterPro" id="IPR009292">
    <property type="entry name" value="RRP36"/>
</dbReference>
<evidence type="ECO:0000256" key="3">
    <source>
        <dbReference type="ARBA" id="ARBA00022517"/>
    </source>
</evidence>
<gene>
    <name evidence="11" type="ORF">LAESUDRAFT_729892</name>
</gene>
<organism evidence="11 12">
    <name type="scientific">Laetiporus sulphureus 93-53</name>
    <dbReference type="NCBI Taxonomy" id="1314785"/>
    <lineage>
        <taxon>Eukaryota</taxon>
        <taxon>Fungi</taxon>
        <taxon>Dikarya</taxon>
        <taxon>Basidiomycota</taxon>
        <taxon>Agaricomycotina</taxon>
        <taxon>Agaricomycetes</taxon>
        <taxon>Polyporales</taxon>
        <taxon>Laetiporus</taxon>
    </lineage>
</organism>
<dbReference type="PANTHER" id="PTHR21738:SF0">
    <property type="entry name" value="RIBOSOMAL RNA PROCESSING PROTEIN 36 HOMOLOG"/>
    <property type="match status" value="1"/>
</dbReference>
<accession>A0A165CE71</accession>
<feature type="compositionally biased region" description="Acidic residues" evidence="10">
    <location>
        <begin position="73"/>
        <end position="91"/>
    </location>
</feature>
<feature type="compositionally biased region" description="Basic and acidic residues" evidence="10">
    <location>
        <begin position="17"/>
        <end position="46"/>
    </location>
</feature>
<feature type="region of interest" description="Disordered" evidence="10">
    <location>
        <begin position="1"/>
        <end position="219"/>
    </location>
</feature>
<evidence type="ECO:0000313" key="12">
    <source>
        <dbReference type="Proteomes" id="UP000076871"/>
    </source>
</evidence>
<keyword evidence="3 9" id="KW-0690">Ribosome biogenesis</keyword>
<evidence type="ECO:0000256" key="7">
    <source>
        <dbReference type="ARBA" id="ARBA00023274"/>
    </source>
</evidence>
<evidence type="ECO:0000256" key="10">
    <source>
        <dbReference type="SAM" id="MobiDB-lite"/>
    </source>
</evidence>
<keyword evidence="6 9" id="KW-0539">Nucleus</keyword>
<comment type="function">
    <text evidence="8 9">Component of the 90S pre-ribosome involved in the maturation of rRNAs. Required for early cleavages of the pre-RNAs in the 40S ribosomal subunit maturation pathway.</text>
</comment>
<feature type="compositionally biased region" description="Basic and acidic residues" evidence="10">
    <location>
        <begin position="360"/>
        <end position="372"/>
    </location>
</feature>
<reference evidence="11 12" key="1">
    <citation type="journal article" date="2016" name="Mol. Biol. Evol.">
        <title>Comparative Genomics of Early-Diverging Mushroom-Forming Fungi Provides Insights into the Origins of Lignocellulose Decay Capabilities.</title>
        <authorList>
            <person name="Nagy L.G."/>
            <person name="Riley R."/>
            <person name="Tritt A."/>
            <person name="Adam C."/>
            <person name="Daum C."/>
            <person name="Floudas D."/>
            <person name="Sun H."/>
            <person name="Yadav J.S."/>
            <person name="Pangilinan J."/>
            <person name="Larsson K.H."/>
            <person name="Matsuura K."/>
            <person name="Barry K."/>
            <person name="Labutti K."/>
            <person name="Kuo R."/>
            <person name="Ohm R.A."/>
            <person name="Bhattacharya S.S."/>
            <person name="Shirouzu T."/>
            <person name="Yoshinaga Y."/>
            <person name="Martin F.M."/>
            <person name="Grigoriev I.V."/>
            <person name="Hibbett D.S."/>
        </authorList>
    </citation>
    <scope>NUCLEOTIDE SEQUENCE [LARGE SCALE GENOMIC DNA]</scope>
    <source>
        <strain evidence="11 12">93-53</strain>
    </source>
</reference>
<dbReference type="GO" id="GO:0005730">
    <property type="term" value="C:nucleolus"/>
    <property type="evidence" value="ECO:0007669"/>
    <property type="project" value="UniProtKB-SubCell"/>
</dbReference>
<feature type="compositionally biased region" description="Basic residues" evidence="10">
    <location>
        <begin position="1"/>
        <end position="16"/>
    </location>
</feature>
<keyword evidence="7 9" id="KW-0687">Ribonucleoprotein</keyword>
<protein>
    <recommendedName>
        <fullName evidence="9">rRNA biogenesis protein RRP36</fullName>
    </recommendedName>
</protein>
<feature type="compositionally biased region" description="Acidic residues" evidence="10">
    <location>
        <begin position="100"/>
        <end position="129"/>
    </location>
</feature>
<dbReference type="PANTHER" id="PTHR21738">
    <property type="entry name" value="RIBOSOMAL RNA PROCESSING PROTEIN 36 HOMOLOG"/>
    <property type="match status" value="1"/>
</dbReference>
<dbReference type="Pfam" id="PF06102">
    <property type="entry name" value="RRP36"/>
    <property type="match status" value="1"/>
</dbReference>
<feature type="region of interest" description="Disordered" evidence="10">
    <location>
        <begin position="297"/>
        <end position="337"/>
    </location>
</feature>
<dbReference type="AlphaFoldDB" id="A0A165CE71"/>
<evidence type="ECO:0000256" key="2">
    <source>
        <dbReference type="ARBA" id="ARBA00009418"/>
    </source>
</evidence>
<proteinExistence type="inferred from homology"/>
<dbReference type="InParanoid" id="A0A165CE71"/>
<dbReference type="EMBL" id="KV427650">
    <property type="protein sequence ID" value="KZT02652.1"/>
    <property type="molecule type" value="Genomic_DNA"/>
</dbReference>
<comment type="similarity">
    <text evidence="2 9">Belongs to the RRP36 family.</text>
</comment>
<feature type="compositionally biased region" description="Basic and acidic residues" evidence="10">
    <location>
        <begin position="297"/>
        <end position="322"/>
    </location>
</feature>
<evidence type="ECO:0000256" key="4">
    <source>
        <dbReference type="ARBA" id="ARBA00022552"/>
    </source>
</evidence>
<keyword evidence="4 9" id="KW-0698">rRNA processing</keyword>
<evidence type="ECO:0000256" key="8">
    <source>
        <dbReference type="ARBA" id="ARBA00025053"/>
    </source>
</evidence>
<evidence type="ECO:0000256" key="5">
    <source>
        <dbReference type="ARBA" id="ARBA00023054"/>
    </source>
</evidence>
<name>A0A165CE71_9APHY</name>
<dbReference type="GO" id="GO:0030686">
    <property type="term" value="C:90S preribosome"/>
    <property type="evidence" value="ECO:0007669"/>
    <property type="project" value="TreeGrafter"/>
</dbReference>
<sequence length="410" mass="46024">MPRRPRPAHRRPPKRAILHEETSKLKQDLTRGASRRHDPTSPHERDEESEAESSTFEQSAEGVEAVAGPALDGSDDDDEGHEEQLLEDIDIDAARVAQWVDEEELDEMDGDESESEPSSAEEEGADLENDLASLPFGALRNAQKALARARAMSESDEEEEIADSEPELIASGSDVKGKGREVDAPPKPKPEIPKRNNKHAPTEVSSKKPVPRKKLGVEGEKVVPRDPRFLPLTGEFSAKRFQSQYGFLAGMHTEEMKALKGNLKRARELLFSSPRNLREEREKEVQRLERAFKRAESMVNKDRRGKVEEEALDRAAKEEKEKRKAGKGAWHMKNSNKKELLMRAKYEALAASGGRSAVRKAIEKKQKKETQKEKKRRPFAPGPAQGVERKRSNTGSGDGGPRNSKRRREE</sequence>
<evidence type="ECO:0000256" key="1">
    <source>
        <dbReference type="ARBA" id="ARBA00004604"/>
    </source>
</evidence>
<dbReference type="GO" id="GO:0000462">
    <property type="term" value="P:maturation of SSU-rRNA from tricistronic rRNA transcript (SSU-rRNA, 5.8S rRNA, LSU-rRNA)"/>
    <property type="evidence" value="ECO:0007669"/>
    <property type="project" value="TreeGrafter"/>
</dbReference>
<keyword evidence="12" id="KW-1185">Reference proteome</keyword>
<dbReference type="RefSeq" id="XP_040760392.1">
    <property type="nucleotide sequence ID" value="XM_040909738.1"/>
</dbReference>
<dbReference type="STRING" id="1314785.A0A165CE71"/>
<feature type="compositionally biased region" description="Acidic residues" evidence="10">
    <location>
        <begin position="154"/>
        <end position="166"/>
    </location>
</feature>
<comment type="subunit">
    <text evidence="9">Associates with 90S and pre-40S pre-ribosomal particles.</text>
</comment>
<comment type="subcellular location">
    <subcellularLocation>
        <location evidence="1 9">Nucleus</location>
        <location evidence="1 9">Nucleolus</location>
    </subcellularLocation>
</comment>
<dbReference type="OrthoDB" id="448446at2759"/>
<feature type="compositionally biased region" description="Basic and acidic residues" evidence="10">
    <location>
        <begin position="175"/>
        <end position="194"/>
    </location>
</feature>
<evidence type="ECO:0000256" key="9">
    <source>
        <dbReference type="RuleBase" id="RU368027"/>
    </source>
</evidence>
<dbReference type="Proteomes" id="UP000076871">
    <property type="component" value="Unassembled WGS sequence"/>
</dbReference>
<evidence type="ECO:0000313" key="11">
    <source>
        <dbReference type="EMBL" id="KZT02652.1"/>
    </source>
</evidence>
<evidence type="ECO:0000256" key="6">
    <source>
        <dbReference type="ARBA" id="ARBA00023242"/>
    </source>
</evidence>
<dbReference type="GeneID" id="63826767"/>
<feature type="region of interest" description="Disordered" evidence="10">
    <location>
        <begin position="349"/>
        <end position="410"/>
    </location>
</feature>